<accession>A0AB33K6G2</accession>
<proteinExistence type="predicted"/>
<organism evidence="1">
    <name type="scientific">Kitasatospora sp. CMC57</name>
    <dbReference type="NCBI Taxonomy" id="3231513"/>
    <lineage>
        <taxon>Bacteria</taxon>
        <taxon>Bacillati</taxon>
        <taxon>Actinomycetota</taxon>
        <taxon>Actinomycetes</taxon>
        <taxon>Kitasatosporales</taxon>
        <taxon>Streptomycetaceae</taxon>
        <taxon>Kitasatospora</taxon>
    </lineage>
</organism>
<reference evidence="1" key="1">
    <citation type="submission" date="2024-07" db="EMBL/GenBank/DDBJ databases">
        <title>Complete genome sequences of cellulolytic bacteria, Kitasatospora sp. CMC57 and Streptomyces sp. CMC78, isolated from Japanese agricultural soil.</title>
        <authorList>
            <person name="Hashimoto T."/>
            <person name="Ito M."/>
            <person name="Iwamoto M."/>
            <person name="Fukahori D."/>
            <person name="Shoda T."/>
            <person name="Sakoda M."/>
            <person name="Morohoshi T."/>
            <person name="Mitsuboshi M."/>
            <person name="Nishizawa T."/>
        </authorList>
    </citation>
    <scope>NUCLEOTIDE SEQUENCE</scope>
    <source>
        <strain evidence="1">CMC57</strain>
    </source>
</reference>
<sequence>MRLGYDDTTDPTKVTSVPVVSTVVAVLLVPIPDWQCTVDLAFTEIRICGGGQPQVSRRLAAALDDLLRITPEARRPPLLAQRDLLERAVAEHVPAPGNRAFALAPDRQGIG</sequence>
<dbReference type="AlphaFoldDB" id="A0AB33K6G2"/>
<dbReference type="RefSeq" id="WP_407992305.1">
    <property type="nucleotide sequence ID" value="NZ_AP035881.2"/>
</dbReference>
<dbReference type="EMBL" id="AP035881">
    <property type="protein sequence ID" value="BFP49259.1"/>
    <property type="molecule type" value="Genomic_DNA"/>
</dbReference>
<evidence type="ECO:0000313" key="1">
    <source>
        <dbReference type="EMBL" id="BFP49259.1"/>
    </source>
</evidence>
<name>A0AB33K6G2_9ACTN</name>
<gene>
    <name evidence="1" type="ORF">KCMC57_56270</name>
</gene>
<protein>
    <submittedName>
        <fullName evidence="1">Uncharacterized protein</fullName>
    </submittedName>
</protein>